<dbReference type="PANTHER" id="PTHR43820">
    <property type="entry name" value="HIGH-AFFINITY BRANCHED-CHAIN AMINO ACID TRANSPORT ATP-BINDING PROTEIN LIVF"/>
    <property type="match status" value="1"/>
</dbReference>
<dbReference type="EMBL" id="JAKLTY010000003">
    <property type="protein sequence ID" value="MCG2626189.1"/>
    <property type="molecule type" value="Genomic_DNA"/>
</dbReference>
<comment type="similarity">
    <text evidence="1">Belongs to the ABC transporter superfamily.</text>
</comment>
<dbReference type="GO" id="GO:0005524">
    <property type="term" value="F:ATP binding"/>
    <property type="evidence" value="ECO:0007669"/>
    <property type="project" value="UniProtKB-KW"/>
</dbReference>
<comment type="caution">
    <text evidence="8">The sequence shown here is derived from an EMBL/GenBank/DDBJ whole genome shotgun (WGS) entry which is preliminary data.</text>
</comment>
<proteinExistence type="inferred from homology"/>
<dbReference type="PROSITE" id="PS50893">
    <property type="entry name" value="ABC_TRANSPORTER_2"/>
    <property type="match status" value="1"/>
</dbReference>
<protein>
    <submittedName>
        <fullName evidence="8">ABC transporter ATP-binding protein</fullName>
    </submittedName>
</protein>
<evidence type="ECO:0000256" key="1">
    <source>
        <dbReference type="ARBA" id="ARBA00005417"/>
    </source>
</evidence>
<dbReference type="InterPro" id="IPR052156">
    <property type="entry name" value="BCAA_Transport_ATP-bd_LivF"/>
</dbReference>
<evidence type="ECO:0000256" key="3">
    <source>
        <dbReference type="ARBA" id="ARBA00022741"/>
    </source>
</evidence>
<evidence type="ECO:0000256" key="2">
    <source>
        <dbReference type="ARBA" id="ARBA00022448"/>
    </source>
</evidence>
<dbReference type="InterPro" id="IPR003439">
    <property type="entry name" value="ABC_transporter-like_ATP-bd"/>
</dbReference>
<evidence type="ECO:0000313" key="9">
    <source>
        <dbReference type="Proteomes" id="UP001139054"/>
    </source>
</evidence>
<evidence type="ECO:0000256" key="4">
    <source>
        <dbReference type="ARBA" id="ARBA00022840"/>
    </source>
</evidence>
<keyword evidence="2" id="KW-0813">Transport</keyword>
<keyword evidence="3" id="KW-0547">Nucleotide-binding</keyword>
<dbReference type="Gene3D" id="3.40.50.300">
    <property type="entry name" value="P-loop containing nucleotide triphosphate hydrolases"/>
    <property type="match status" value="1"/>
</dbReference>
<dbReference type="Pfam" id="PF00005">
    <property type="entry name" value="ABC_tran"/>
    <property type="match status" value="1"/>
</dbReference>
<dbReference type="Proteomes" id="UP001139054">
    <property type="component" value="Unassembled WGS sequence"/>
</dbReference>
<evidence type="ECO:0000256" key="6">
    <source>
        <dbReference type="ARBA" id="ARBA00024722"/>
    </source>
</evidence>
<sequence length="232" mass="25337">MTLLEVQELDVFHGDLQAIFGLGFSVAEREAVALVGANGAGKTTFLRALVGLIDSKHGSIRFDGGDIRDTPAEIIARLGLGMVPEGRMLFDTLTVEENLQMGQVSKRPGSWTLRRVFDLFPALEERRNHMPRQLSGGQQQMVAIGRALMCNPRLLLCDEISLGLAPVMVEQIYGAFNDIRREGTALVLVEQDVKRATSASDRIYCLLKGRVSLTANAGDVSVAELTQAYFGM</sequence>
<dbReference type="SMART" id="SM00382">
    <property type="entry name" value="AAA"/>
    <property type="match status" value="1"/>
</dbReference>
<evidence type="ECO:0000256" key="5">
    <source>
        <dbReference type="ARBA" id="ARBA00022970"/>
    </source>
</evidence>
<dbReference type="SUPFAM" id="SSF52540">
    <property type="entry name" value="P-loop containing nucleoside triphosphate hydrolases"/>
    <property type="match status" value="1"/>
</dbReference>
<dbReference type="PANTHER" id="PTHR43820:SF4">
    <property type="entry name" value="HIGH-AFFINITY BRANCHED-CHAIN AMINO ACID TRANSPORT ATP-BINDING PROTEIN LIVF"/>
    <property type="match status" value="1"/>
</dbReference>
<gene>
    <name evidence="8" type="ORF">L6654_06060</name>
</gene>
<dbReference type="InterPro" id="IPR027417">
    <property type="entry name" value="P-loop_NTPase"/>
</dbReference>
<accession>A0A9X1U8A0</accession>
<dbReference type="CDD" id="cd03224">
    <property type="entry name" value="ABC_TM1139_LivF_branched"/>
    <property type="match status" value="1"/>
</dbReference>
<evidence type="ECO:0000313" key="8">
    <source>
        <dbReference type="EMBL" id="MCG2626189.1"/>
    </source>
</evidence>
<comment type="function">
    <text evidence="6">Involved in beta-(1--&gt;2)glucan export. Transmembrane domains (TMD) form a pore in the inner membrane and the ATP-binding domain (NBD) is responsible for energy generation.</text>
</comment>
<dbReference type="AlphaFoldDB" id="A0A9X1U8A0"/>
<dbReference type="RefSeq" id="WP_237890006.1">
    <property type="nucleotide sequence ID" value="NZ_JAKLTY010000003.1"/>
</dbReference>
<organism evidence="8 9">
    <name type="scientific">Bradyrhizobium zhengyangense</name>
    <dbReference type="NCBI Taxonomy" id="2911009"/>
    <lineage>
        <taxon>Bacteria</taxon>
        <taxon>Pseudomonadati</taxon>
        <taxon>Pseudomonadota</taxon>
        <taxon>Alphaproteobacteria</taxon>
        <taxon>Hyphomicrobiales</taxon>
        <taxon>Nitrobacteraceae</taxon>
        <taxon>Bradyrhizobium</taxon>
    </lineage>
</organism>
<feature type="domain" description="ABC transporter" evidence="7">
    <location>
        <begin position="4"/>
        <end position="230"/>
    </location>
</feature>
<dbReference type="InterPro" id="IPR003593">
    <property type="entry name" value="AAA+_ATPase"/>
</dbReference>
<name>A0A9X1U8A0_9BRAD</name>
<dbReference type="GO" id="GO:0015658">
    <property type="term" value="F:branched-chain amino acid transmembrane transporter activity"/>
    <property type="evidence" value="ECO:0007669"/>
    <property type="project" value="TreeGrafter"/>
</dbReference>
<reference evidence="8" key="1">
    <citation type="submission" date="2022-01" db="EMBL/GenBank/DDBJ databases">
        <title>Genome sequnece data of strain Bradyrhizobium sp. nov.</title>
        <authorList>
            <person name="Zhang J."/>
        </authorList>
    </citation>
    <scope>NUCLEOTIDE SEQUENCE</scope>
    <source>
        <strain evidence="8">WYCCWR 13023</strain>
    </source>
</reference>
<keyword evidence="4 8" id="KW-0067">ATP-binding</keyword>
<dbReference type="GO" id="GO:0015807">
    <property type="term" value="P:L-amino acid transport"/>
    <property type="evidence" value="ECO:0007669"/>
    <property type="project" value="TreeGrafter"/>
</dbReference>
<dbReference type="InterPro" id="IPR017871">
    <property type="entry name" value="ABC_transporter-like_CS"/>
</dbReference>
<keyword evidence="5" id="KW-0029">Amino-acid transport</keyword>
<evidence type="ECO:0000259" key="7">
    <source>
        <dbReference type="PROSITE" id="PS50893"/>
    </source>
</evidence>
<dbReference type="PROSITE" id="PS00211">
    <property type="entry name" value="ABC_TRANSPORTER_1"/>
    <property type="match status" value="1"/>
</dbReference>
<dbReference type="GO" id="GO:0016887">
    <property type="term" value="F:ATP hydrolysis activity"/>
    <property type="evidence" value="ECO:0007669"/>
    <property type="project" value="InterPro"/>
</dbReference>